<sequence>MIRVVSIQFNPAGKMYDFNAGALDLKPGDRVVVETERGISLGTIVTGPQEKDETAFSHPLAPVQRLLGPEDEKTLAHHQRREKEAYDFCLRRIKERGMDMKLVRVEHLFDGSKAIFYFTADGRVDFRELVKDLAHTFHTRIEMRQIGVRDEAKMVGGLGICGRELCCASFLRDFQPVSVKMAKEQNLALNPSKISGQCGRLLCCLDYEYETYCDLRKNFPKCGKRARTAQYNGTVEKMNLLTGELILRLEDGKQVSVKVKELVDENSPSSPQPEAIKEQETVVQQPQRRPREQQPQRRPRPAPAAAGAVSAPVDTSSTRPVAAEAGETGTQQPKSDEKQKRKKRNRRHGHRKPSDQKPDRPSQE</sequence>
<accession>B3E2K7</accession>
<dbReference type="Pfam" id="PF04468">
    <property type="entry name" value="PSP1"/>
    <property type="match status" value="1"/>
</dbReference>
<dbReference type="Proteomes" id="UP000002420">
    <property type="component" value="Chromosome"/>
</dbReference>
<dbReference type="EMBL" id="CP001089">
    <property type="protein sequence ID" value="ACD95664.1"/>
    <property type="molecule type" value="Genomic_DNA"/>
</dbReference>
<evidence type="ECO:0000259" key="2">
    <source>
        <dbReference type="PROSITE" id="PS51411"/>
    </source>
</evidence>
<dbReference type="PANTHER" id="PTHR43830">
    <property type="entry name" value="PROTEIN PSP1"/>
    <property type="match status" value="1"/>
</dbReference>
<evidence type="ECO:0000313" key="3">
    <source>
        <dbReference type="EMBL" id="ACD95664.1"/>
    </source>
</evidence>
<dbReference type="eggNOG" id="COG1774">
    <property type="taxonomic scope" value="Bacteria"/>
</dbReference>
<evidence type="ECO:0000256" key="1">
    <source>
        <dbReference type="SAM" id="MobiDB-lite"/>
    </source>
</evidence>
<keyword evidence="4" id="KW-1185">Reference proteome</keyword>
<dbReference type="PROSITE" id="PS51411">
    <property type="entry name" value="PSP1_C"/>
    <property type="match status" value="1"/>
</dbReference>
<proteinExistence type="predicted"/>
<dbReference type="OrthoDB" id="9779344at2"/>
<dbReference type="STRING" id="398767.Glov_1948"/>
<feature type="compositionally biased region" description="Basic residues" evidence="1">
    <location>
        <begin position="340"/>
        <end position="351"/>
    </location>
</feature>
<dbReference type="RefSeq" id="WP_012470003.1">
    <property type="nucleotide sequence ID" value="NC_010814.1"/>
</dbReference>
<dbReference type="AlphaFoldDB" id="B3E2K7"/>
<name>B3E2K7_TRIL1</name>
<dbReference type="GO" id="GO:0005737">
    <property type="term" value="C:cytoplasm"/>
    <property type="evidence" value="ECO:0007669"/>
    <property type="project" value="TreeGrafter"/>
</dbReference>
<feature type="compositionally biased region" description="Basic and acidic residues" evidence="1">
    <location>
        <begin position="352"/>
        <end position="364"/>
    </location>
</feature>
<protein>
    <submittedName>
        <fullName evidence="3">PSP1 domain protein</fullName>
    </submittedName>
</protein>
<organism evidence="3 4">
    <name type="scientific">Trichlorobacter lovleyi (strain ATCC BAA-1151 / DSM 17278 / SZ)</name>
    <name type="common">Geobacter lovleyi</name>
    <dbReference type="NCBI Taxonomy" id="398767"/>
    <lineage>
        <taxon>Bacteria</taxon>
        <taxon>Pseudomonadati</taxon>
        <taxon>Thermodesulfobacteriota</taxon>
        <taxon>Desulfuromonadia</taxon>
        <taxon>Geobacterales</taxon>
        <taxon>Geobacteraceae</taxon>
        <taxon>Trichlorobacter</taxon>
    </lineage>
</organism>
<gene>
    <name evidence="3" type="ordered locus">Glov_1948</name>
</gene>
<dbReference type="PANTHER" id="PTHR43830:SF3">
    <property type="entry name" value="PROTEIN PSP1"/>
    <property type="match status" value="1"/>
</dbReference>
<reference evidence="3 4" key="1">
    <citation type="submission" date="2008-05" db="EMBL/GenBank/DDBJ databases">
        <title>Complete sequence of chromosome of Geobacter lovleyi SZ.</title>
        <authorList>
            <consortium name="US DOE Joint Genome Institute"/>
            <person name="Lucas S."/>
            <person name="Copeland A."/>
            <person name="Lapidus A."/>
            <person name="Glavina del Rio T."/>
            <person name="Dalin E."/>
            <person name="Tice H."/>
            <person name="Bruce D."/>
            <person name="Goodwin L."/>
            <person name="Pitluck S."/>
            <person name="Chertkov O."/>
            <person name="Meincke L."/>
            <person name="Brettin T."/>
            <person name="Detter J.C."/>
            <person name="Han C."/>
            <person name="Tapia R."/>
            <person name="Kuske C.R."/>
            <person name="Schmutz J."/>
            <person name="Larimer F."/>
            <person name="Land M."/>
            <person name="Hauser L."/>
            <person name="Kyrpides N."/>
            <person name="Mikhailova N."/>
            <person name="Sung Y."/>
            <person name="Fletcher K.E."/>
            <person name="Ritalahti K.M."/>
            <person name="Loeffler F.E."/>
            <person name="Richardson P."/>
        </authorList>
    </citation>
    <scope>NUCLEOTIDE SEQUENCE [LARGE SCALE GENOMIC DNA]</scope>
    <source>
        <strain evidence="4">ATCC BAA-1151 / DSM 17278 / SZ</strain>
    </source>
</reference>
<feature type="region of interest" description="Disordered" evidence="1">
    <location>
        <begin position="263"/>
        <end position="364"/>
    </location>
</feature>
<dbReference type="HOGENOM" id="CLU_033149_2_0_7"/>
<feature type="domain" description="PSP1 C-terminal" evidence="2">
    <location>
        <begin position="61"/>
        <end position="146"/>
    </location>
</feature>
<dbReference type="InterPro" id="IPR047767">
    <property type="entry name" value="PSP1-like"/>
</dbReference>
<dbReference type="KEGG" id="glo:Glov_1948"/>
<dbReference type="NCBIfam" id="NF041131">
    <property type="entry name" value="RicT_YaaT_fam"/>
    <property type="match status" value="1"/>
</dbReference>
<evidence type="ECO:0000313" key="4">
    <source>
        <dbReference type="Proteomes" id="UP000002420"/>
    </source>
</evidence>
<dbReference type="InterPro" id="IPR007557">
    <property type="entry name" value="PSP1_C"/>
</dbReference>